<sequence length="40" mass="4535">MSDEEGQELVTKPFKFVTGTARLQNIPSPKKWSDLELTRG</sequence>
<dbReference type="EMBL" id="MTYH01000188">
    <property type="protein sequence ID" value="PNP37212.1"/>
    <property type="molecule type" value="Genomic_DNA"/>
</dbReference>
<evidence type="ECO:0000313" key="2">
    <source>
        <dbReference type="Proteomes" id="UP000236546"/>
    </source>
</evidence>
<name>A0A2K0SVB4_9HYPO</name>
<dbReference type="Proteomes" id="UP000236546">
    <property type="component" value="Unassembled WGS sequence"/>
</dbReference>
<reference evidence="1 2" key="1">
    <citation type="submission" date="2017-02" db="EMBL/GenBank/DDBJ databases">
        <title>Genomes of Trichoderma spp. with biocontrol activity.</title>
        <authorList>
            <person name="Gardiner D."/>
            <person name="Kazan K."/>
            <person name="Vos C."/>
            <person name="Harvey P."/>
        </authorList>
    </citation>
    <scope>NUCLEOTIDE SEQUENCE [LARGE SCALE GENOMIC DNA]</scope>
    <source>
        <strain evidence="1 2">A5MH</strain>
    </source>
</reference>
<protein>
    <submittedName>
        <fullName evidence="1">Uncharacterized protein</fullName>
    </submittedName>
</protein>
<evidence type="ECO:0000313" key="1">
    <source>
        <dbReference type="EMBL" id="PNP37212.1"/>
    </source>
</evidence>
<dbReference type="AlphaFoldDB" id="A0A2K0SVB4"/>
<gene>
    <name evidence="1" type="ORF">TGAMA5MH_10882</name>
</gene>
<organism evidence="1 2">
    <name type="scientific">Trichoderma gamsii</name>
    <dbReference type="NCBI Taxonomy" id="398673"/>
    <lineage>
        <taxon>Eukaryota</taxon>
        <taxon>Fungi</taxon>
        <taxon>Dikarya</taxon>
        <taxon>Ascomycota</taxon>
        <taxon>Pezizomycotina</taxon>
        <taxon>Sordariomycetes</taxon>
        <taxon>Hypocreomycetidae</taxon>
        <taxon>Hypocreales</taxon>
        <taxon>Hypocreaceae</taxon>
        <taxon>Trichoderma</taxon>
    </lineage>
</organism>
<accession>A0A2K0SVB4</accession>
<proteinExistence type="predicted"/>
<dbReference type="OrthoDB" id="1107506at2759"/>
<comment type="caution">
    <text evidence="1">The sequence shown here is derived from an EMBL/GenBank/DDBJ whole genome shotgun (WGS) entry which is preliminary data.</text>
</comment>